<keyword evidence="3" id="KW-1185">Reference proteome</keyword>
<organism evidence="2 3">
    <name type="scientific">Maylandia zebra</name>
    <name type="common">zebra mbuna</name>
    <dbReference type="NCBI Taxonomy" id="106582"/>
    <lineage>
        <taxon>Eukaryota</taxon>
        <taxon>Metazoa</taxon>
        <taxon>Chordata</taxon>
        <taxon>Craniata</taxon>
        <taxon>Vertebrata</taxon>
        <taxon>Euteleostomi</taxon>
        <taxon>Actinopterygii</taxon>
        <taxon>Neopterygii</taxon>
        <taxon>Teleostei</taxon>
        <taxon>Neoteleostei</taxon>
        <taxon>Acanthomorphata</taxon>
        <taxon>Ovalentaria</taxon>
        <taxon>Cichlomorphae</taxon>
        <taxon>Cichliformes</taxon>
        <taxon>Cichlidae</taxon>
        <taxon>African cichlids</taxon>
        <taxon>Pseudocrenilabrinae</taxon>
        <taxon>Haplochromini</taxon>
        <taxon>Maylandia</taxon>
        <taxon>Maylandia zebra complex</taxon>
    </lineage>
</organism>
<dbReference type="Proteomes" id="UP000265160">
    <property type="component" value="LG3"/>
</dbReference>
<keyword evidence="1" id="KW-0812">Transmembrane</keyword>
<feature type="transmembrane region" description="Helical" evidence="1">
    <location>
        <begin position="73"/>
        <end position="99"/>
    </location>
</feature>
<name>A0A3P9CZM3_9CICH</name>
<dbReference type="InterPro" id="IPR036179">
    <property type="entry name" value="Ig-like_dom_sf"/>
</dbReference>
<dbReference type="Gene3D" id="2.60.40.10">
    <property type="entry name" value="Immunoglobulins"/>
    <property type="match status" value="1"/>
</dbReference>
<reference evidence="2 3" key="1">
    <citation type="journal article" date="2014" name="Nature">
        <title>The genomic substrate for adaptive radiation in African cichlid fish.</title>
        <authorList>
            <person name="Brawand D."/>
            <person name="Wagner C.E."/>
            <person name="Li Y.I."/>
            <person name="Malinsky M."/>
            <person name="Keller I."/>
            <person name="Fan S."/>
            <person name="Simakov O."/>
            <person name="Ng A.Y."/>
            <person name="Lim Z.W."/>
            <person name="Bezault E."/>
            <person name="Turner-Maier J."/>
            <person name="Johnson J."/>
            <person name="Alcazar R."/>
            <person name="Noh H.J."/>
            <person name="Russell P."/>
            <person name="Aken B."/>
            <person name="Alfoldi J."/>
            <person name="Amemiya C."/>
            <person name="Azzouzi N."/>
            <person name="Baroiller J.F."/>
            <person name="Barloy-Hubler F."/>
            <person name="Berlin A."/>
            <person name="Bloomquist R."/>
            <person name="Carleton K.L."/>
            <person name="Conte M.A."/>
            <person name="D'Cotta H."/>
            <person name="Eshel O."/>
            <person name="Gaffney L."/>
            <person name="Galibert F."/>
            <person name="Gante H.F."/>
            <person name="Gnerre S."/>
            <person name="Greuter L."/>
            <person name="Guyon R."/>
            <person name="Haddad N.S."/>
            <person name="Haerty W."/>
            <person name="Harris R.M."/>
            <person name="Hofmann H.A."/>
            <person name="Hourlier T."/>
            <person name="Hulata G."/>
            <person name="Jaffe D.B."/>
            <person name="Lara M."/>
            <person name="Lee A.P."/>
            <person name="MacCallum I."/>
            <person name="Mwaiko S."/>
            <person name="Nikaido M."/>
            <person name="Nishihara H."/>
            <person name="Ozouf-Costaz C."/>
            <person name="Penman D.J."/>
            <person name="Przybylski D."/>
            <person name="Rakotomanga M."/>
            <person name="Renn S.C.P."/>
            <person name="Ribeiro F.J."/>
            <person name="Ron M."/>
            <person name="Salzburger W."/>
            <person name="Sanchez-Pulido L."/>
            <person name="Santos M.E."/>
            <person name="Searle S."/>
            <person name="Sharpe T."/>
            <person name="Swofford R."/>
            <person name="Tan F.J."/>
            <person name="Williams L."/>
            <person name="Young S."/>
            <person name="Yin S."/>
            <person name="Okada N."/>
            <person name="Kocher T.D."/>
            <person name="Miska E.A."/>
            <person name="Lander E.S."/>
            <person name="Venkatesh B."/>
            <person name="Fernald R.D."/>
            <person name="Meyer A."/>
            <person name="Ponting C.P."/>
            <person name="Streelman J.T."/>
            <person name="Lindblad-Toh K."/>
            <person name="Seehausen O."/>
            <person name="Di Palma F."/>
        </authorList>
    </citation>
    <scope>NUCLEOTIDE SEQUENCE</scope>
</reference>
<proteinExistence type="predicted"/>
<dbReference type="InterPro" id="IPR013783">
    <property type="entry name" value="Ig-like_fold"/>
</dbReference>
<keyword evidence="1" id="KW-0472">Membrane</keyword>
<dbReference type="AlphaFoldDB" id="A0A3P9CZM3"/>
<reference evidence="2" key="2">
    <citation type="submission" date="2025-08" db="UniProtKB">
        <authorList>
            <consortium name="Ensembl"/>
        </authorList>
    </citation>
    <scope>IDENTIFICATION</scope>
</reference>
<reference evidence="2" key="3">
    <citation type="submission" date="2025-09" db="UniProtKB">
        <authorList>
            <consortium name="Ensembl"/>
        </authorList>
    </citation>
    <scope>IDENTIFICATION</scope>
</reference>
<sequence length="115" mass="13043">MRSEKLRYTAFLYGGDYSETVTVRCEGTQSMFVWRDGTLIRPRTSEYRISRATESDSGGYICCTMSLSVCSDIITLTVSFCLVCRSVCFCLISCVITLIHQDSTHHFFSNTNLTF</sequence>
<evidence type="ECO:0000313" key="3">
    <source>
        <dbReference type="Proteomes" id="UP000265160"/>
    </source>
</evidence>
<protein>
    <recommendedName>
        <fullName evidence="4">Ig-like domain-containing protein</fullName>
    </recommendedName>
</protein>
<accession>A0A3P9CZM3</accession>
<dbReference type="SUPFAM" id="SSF48726">
    <property type="entry name" value="Immunoglobulin"/>
    <property type="match status" value="1"/>
</dbReference>
<evidence type="ECO:0000256" key="1">
    <source>
        <dbReference type="SAM" id="Phobius"/>
    </source>
</evidence>
<evidence type="ECO:0008006" key="4">
    <source>
        <dbReference type="Google" id="ProtNLM"/>
    </source>
</evidence>
<dbReference type="GeneTree" id="ENSGT00940000177246"/>
<dbReference type="Ensembl" id="ENSMZET00005028712.1">
    <property type="protein sequence ID" value="ENSMZEP00005027825.1"/>
    <property type="gene ID" value="ENSMZEG00005020752.1"/>
</dbReference>
<evidence type="ECO:0000313" key="2">
    <source>
        <dbReference type="Ensembl" id="ENSMZEP00005027825.1"/>
    </source>
</evidence>
<keyword evidence="1" id="KW-1133">Transmembrane helix</keyword>